<reference evidence="2" key="1">
    <citation type="submission" date="2015-04" db="EMBL/GenBank/DDBJ databases">
        <title>The genome sequence of the plant pathogenic Rhizarian Plasmodiophora brassicae reveals insights in its biotrophic life cycle and the origin of chitin synthesis.</title>
        <authorList>
            <person name="Schwelm A."/>
            <person name="Fogelqvist J."/>
            <person name="Knaust A."/>
            <person name="Julke S."/>
            <person name="Lilja T."/>
            <person name="Dhandapani V."/>
            <person name="Bonilla-Rosso G."/>
            <person name="Karlsson M."/>
            <person name="Shevchenko A."/>
            <person name="Choi S.R."/>
            <person name="Kim H.G."/>
            <person name="Park J.Y."/>
            <person name="Lim Y.P."/>
            <person name="Ludwig-Muller J."/>
            <person name="Dixelius C."/>
        </authorList>
    </citation>
    <scope>NUCLEOTIDE SEQUENCE</scope>
    <source>
        <tissue evidence="2">Potato root galls</tissue>
    </source>
</reference>
<dbReference type="AlphaFoldDB" id="A0A0H5RAU1"/>
<protein>
    <recommendedName>
        <fullName evidence="1">Biotin-protein ligase N-terminal domain-containing protein</fullName>
    </recommendedName>
</protein>
<dbReference type="PANTHER" id="PTHR12835">
    <property type="entry name" value="BIOTIN PROTEIN LIGASE"/>
    <property type="match status" value="1"/>
</dbReference>
<dbReference type="EMBL" id="HACM01010736">
    <property type="protein sequence ID" value="CRZ11178.1"/>
    <property type="molecule type" value="Transcribed_RNA"/>
</dbReference>
<dbReference type="Gene3D" id="3.40.50.880">
    <property type="match status" value="1"/>
</dbReference>
<feature type="domain" description="Biotin-protein ligase N-terminal" evidence="1">
    <location>
        <begin position="1"/>
        <end position="242"/>
    </location>
</feature>
<dbReference type="InterPro" id="IPR015834">
    <property type="entry name" value="UCP016642"/>
</dbReference>
<dbReference type="GO" id="GO:0005737">
    <property type="term" value="C:cytoplasm"/>
    <property type="evidence" value="ECO:0007669"/>
    <property type="project" value="TreeGrafter"/>
</dbReference>
<dbReference type="InterPro" id="IPR029062">
    <property type="entry name" value="Class_I_gatase-like"/>
</dbReference>
<organism evidence="2">
    <name type="scientific">Spongospora subterranea</name>
    <dbReference type="NCBI Taxonomy" id="70186"/>
    <lineage>
        <taxon>Eukaryota</taxon>
        <taxon>Sar</taxon>
        <taxon>Rhizaria</taxon>
        <taxon>Endomyxa</taxon>
        <taxon>Phytomyxea</taxon>
        <taxon>Plasmodiophorida</taxon>
        <taxon>Plasmodiophoridae</taxon>
        <taxon>Spongospora</taxon>
    </lineage>
</organism>
<sequence length="245" mass="26904">MDILIYNGPGVDQPSLHNIHQCIKRHIPDTLNIIQVDADYLGKESWPDKTRLVIIPGGRDLPYVAALGPPIISRIQRFVHEGGSYLGICAGAYFAANRVEFEVGREDYEVVGDRDLRFINGVAKGAAFHGFEYGSDQGALVVPITSPWFTNPIPMYCNGGPYFDLDPDAAKSCDVIGRYEDGRIAIVSSPYGNGRVLVSGVHFEYDPSNAATGSDHVHITDQLLPHSQSISSFTRKLFVHLSICE</sequence>
<dbReference type="PIRSF" id="PIRSF016642">
    <property type="entry name" value="UCP016642"/>
    <property type="match status" value="1"/>
</dbReference>
<dbReference type="Pfam" id="PF09825">
    <property type="entry name" value="BPL_N"/>
    <property type="match status" value="1"/>
</dbReference>
<dbReference type="GO" id="GO:0004077">
    <property type="term" value="F:biotin--[biotin carboxyl-carrier protein] ligase activity"/>
    <property type="evidence" value="ECO:0007669"/>
    <property type="project" value="TreeGrafter"/>
</dbReference>
<name>A0A0H5RAU1_9EUKA</name>
<proteinExistence type="predicted"/>
<accession>A0A0H5RAU1</accession>
<evidence type="ECO:0000259" key="1">
    <source>
        <dbReference type="Pfam" id="PF09825"/>
    </source>
</evidence>
<dbReference type="PANTHER" id="PTHR12835:SF5">
    <property type="entry name" value="BIOTIN--PROTEIN LIGASE"/>
    <property type="match status" value="1"/>
</dbReference>
<dbReference type="InterPro" id="IPR019197">
    <property type="entry name" value="Biotin-prot_ligase_N"/>
</dbReference>
<dbReference type="CDD" id="cd03144">
    <property type="entry name" value="GATase1_ScBLP_like"/>
    <property type="match status" value="1"/>
</dbReference>
<dbReference type="SUPFAM" id="SSF52317">
    <property type="entry name" value="Class I glutamine amidotransferase-like"/>
    <property type="match status" value="1"/>
</dbReference>
<evidence type="ECO:0000313" key="2">
    <source>
        <dbReference type="EMBL" id="CRZ11178.1"/>
    </source>
</evidence>